<dbReference type="GO" id="GO:0051213">
    <property type="term" value="F:dioxygenase activity"/>
    <property type="evidence" value="ECO:0007669"/>
    <property type="project" value="UniProtKB-KW"/>
</dbReference>
<sequence>MPPAPVDVIQGPSLLRTPAARPHPSLLFLPGLRSLPFWTSDSPENSTQPRRIAYNDPMVTKVVEYLESNVDTIREEYLRVAPTMNSDYDGLQDHNNKDNSKLHEGQWDWYTYLSKGNIQGHFVLKFPETSRIINEGLRQSNNNHQLFEGTPFGFSFFSSLGPDAKIAPHNAPTNLRLRIHLPIVVSSSKKEDGDDNDNDDINVKTGLPYCGIRVANSIRSYQTNKALVLDDAYDHEVWNDTNETRVVLLVDIWHPDISQTEKEAIVGMFQTAKQNGLWRR</sequence>
<evidence type="ECO:0000313" key="6">
    <source>
        <dbReference type="Proteomes" id="UP000095751"/>
    </source>
</evidence>
<evidence type="ECO:0000256" key="2">
    <source>
        <dbReference type="ARBA" id="ARBA00022964"/>
    </source>
</evidence>
<dbReference type="SUPFAM" id="SSF51197">
    <property type="entry name" value="Clavaminate synthase-like"/>
    <property type="match status" value="1"/>
</dbReference>
<feature type="domain" description="Aspartyl/asparaginy/proline hydroxylase" evidence="4">
    <location>
        <begin position="67"/>
        <end position="255"/>
    </location>
</feature>
<keyword evidence="3" id="KW-0560">Oxidoreductase</keyword>
<dbReference type="InterPro" id="IPR051821">
    <property type="entry name" value="Asp/Asn_beta-hydroxylase"/>
</dbReference>
<reference evidence="5 6" key="1">
    <citation type="submission" date="2016-09" db="EMBL/GenBank/DDBJ databases">
        <title>Extensive genetic diversity and differential bi-allelic expression allows diatom success in the polar Southern Ocean.</title>
        <authorList>
            <consortium name="DOE Joint Genome Institute"/>
            <person name="Mock T."/>
            <person name="Otillar R.P."/>
            <person name="Strauss J."/>
            <person name="Dupont C."/>
            <person name="Frickenhaus S."/>
            <person name="Maumus F."/>
            <person name="Mcmullan M."/>
            <person name="Sanges R."/>
            <person name="Schmutz J."/>
            <person name="Toseland A."/>
            <person name="Valas R."/>
            <person name="Veluchamy A."/>
            <person name="Ward B.J."/>
            <person name="Allen A."/>
            <person name="Barry K."/>
            <person name="Falciatore A."/>
            <person name="Ferrante M."/>
            <person name="Fortunato A.E."/>
            <person name="Gloeckner G."/>
            <person name="Gruber A."/>
            <person name="Hipkin R."/>
            <person name="Janech M."/>
            <person name="Kroth P."/>
            <person name="Leese F."/>
            <person name="Lindquist E."/>
            <person name="Lyon B.R."/>
            <person name="Martin J."/>
            <person name="Mayer C."/>
            <person name="Parker M."/>
            <person name="Quesneville H."/>
            <person name="Raymond J."/>
            <person name="Uhlig C."/>
            <person name="Valentin K.U."/>
            <person name="Worden A.Z."/>
            <person name="Armbrust E.V."/>
            <person name="Bowler C."/>
            <person name="Green B."/>
            <person name="Moulton V."/>
            <person name="Van Oosterhout C."/>
            <person name="Grigoriev I."/>
        </authorList>
    </citation>
    <scope>NUCLEOTIDE SEQUENCE [LARGE SCALE GENOMIC DNA]</scope>
    <source>
        <strain evidence="5 6">CCMP1102</strain>
    </source>
</reference>
<proteinExistence type="inferred from homology"/>
<dbReference type="InterPro" id="IPR007803">
    <property type="entry name" value="Asp/Arg/Pro-Hydrxlase"/>
</dbReference>
<evidence type="ECO:0000259" key="4">
    <source>
        <dbReference type="Pfam" id="PF05118"/>
    </source>
</evidence>
<dbReference type="KEGG" id="fcy:FRACYDRAFT_181740"/>
<dbReference type="GO" id="GO:0016020">
    <property type="term" value="C:membrane"/>
    <property type="evidence" value="ECO:0007669"/>
    <property type="project" value="TreeGrafter"/>
</dbReference>
<evidence type="ECO:0000313" key="5">
    <source>
        <dbReference type="EMBL" id="OEU20007.1"/>
    </source>
</evidence>
<dbReference type="Proteomes" id="UP000095751">
    <property type="component" value="Unassembled WGS sequence"/>
</dbReference>
<dbReference type="Pfam" id="PF05118">
    <property type="entry name" value="Asp_Arg_Hydrox"/>
    <property type="match status" value="1"/>
</dbReference>
<dbReference type="EMBL" id="KV784355">
    <property type="protein sequence ID" value="OEU20007.1"/>
    <property type="molecule type" value="Genomic_DNA"/>
</dbReference>
<organism evidence="5 6">
    <name type="scientific">Fragilariopsis cylindrus CCMP1102</name>
    <dbReference type="NCBI Taxonomy" id="635003"/>
    <lineage>
        <taxon>Eukaryota</taxon>
        <taxon>Sar</taxon>
        <taxon>Stramenopiles</taxon>
        <taxon>Ochrophyta</taxon>
        <taxon>Bacillariophyta</taxon>
        <taxon>Bacillariophyceae</taxon>
        <taxon>Bacillariophycidae</taxon>
        <taxon>Bacillariales</taxon>
        <taxon>Bacillariaceae</taxon>
        <taxon>Fragilariopsis</taxon>
    </lineage>
</organism>
<dbReference type="AlphaFoldDB" id="A0A1E7FPD3"/>
<evidence type="ECO:0000256" key="1">
    <source>
        <dbReference type="ARBA" id="ARBA00007730"/>
    </source>
</evidence>
<dbReference type="InterPro" id="IPR027443">
    <property type="entry name" value="IPNS-like_sf"/>
</dbReference>
<accession>A0A1E7FPD3</accession>
<keyword evidence="6" id="KW-1185">Reference proteome</keyword>
<dbReference type="OrthoDB" id="438431at2759"/>
<dbReference type="InParanoid" id="A0A1E7FPD3"/>
<evidence type="ECO:0000256" key="3">
    <source>
        <dbReference type="ARBA" id="ARBA00023002"/>
    </source>
</evidence>
<dbReference type="Gene3D" id="2.60.120.330">
    <property type="entry name" value="B-lactam Antibiotic, Isopenicillin N Synthase, Chain"/>
    <property type="match status" value="1"/>
</dbReference>
<comment type="similarity">
    <text evidence="1">Belongs to the aspartyl/asparaginyl beta-hydroxylase family.</text>
</comment>
<dbReference type="PANTHER" id="PTHR46332:SF5">
    <property type="entry name" value="ASPARTATE BETA-HYDROXYLASE DOMAIN CONTAINING 2"/>
    <property type="match status" value="1"/>
</dbReference>
<name>A0A1E7FPD3_9STRA</name>
<gene>
    <name evidence="5" type="ORF">FRACYDRAFT_181740</name>
</gene>
<keyword evidence="2" id="KW-0223">Dioxygenase</keyword>
<dbReference type="PANTHER" id="PTHR46332">
    <property type="entry name" value="ASPARTATE BETA-HYDROXYLASE DOMAIN-CONTAINING PROTEIN 2"/>
    <property type="match status" value="1"/>
</dbReference>
<protein>
    <submittedName>
        <fullName evidence="5">Asp_Arg_Hydrox-domain-containing protein</fullName>
    </submittedName>
</protein>